<comment type="function">
    <text evidence="1">Core subunit of the mitochondrial membrane respiratory chain NADH dehydrogenase (Complex I) that is believed to belong to the minimal assembly required for catalysis. Complex I functions in the transfer of electrons from NADH to the respiratory chain. The immediate electron acceptor for the enzyme is believed to be ubiquinone.</text>
</comment>
<dbReference type="PRINTS" id="PR01437">
    <property type="entry name" value="NUOXDRDTASE4"/>
</dbReference>
<keyword evidence="12 17" id="KW-0520">NAD</keyword>
<keyword evidence="15 17" id="KW-0472">Membrane</keyword>
<dbReference type="EC" id="7.1.1.2" evidence="4 17"/>
<evidence type="ECO:0000313" key="19">
    <source>
        <dbReference type="EMBL" id="QIN90109.1"/>
    </source>
</evidence>
<dbReference type="GO" id="GO:0003954">
    <property type="term" value="F:NADH dehydrogenase activity"/>
    <property type="evidence" value="ECO:0007669"/>
    <property type="project" value="TreeGrafter"/>
</dbReference>
<dbReference type="GO" id="GO:0015990">
    <property type="term" value="P:electron transport coupled proton transport"/>
    <property type="evidence" value="ECO:0007669"/>
    <property type="project" value="TreeGrafter"/>
</dbReference>
<feature type="transmembrane region" description="Helical" evidence="17">
    <location>
        <begin position="204"/>
        <end position="223"/>
    </location>
</feature>
<evidence type="ECO:0000256" key="6">
    <source>
        <dbReference type="ARBA" id="ARBA00022448"/>
    </source>
</evidence>
<feature type="transmembrane region" description="Helical" evidence="17">
    <location>
        <begin position="229"/>
        <end position="250"/>
    </location>
</feature>
<evidence type="ECO:0000256" key="13">
    <source>
        <dbReference type="ARBA" id="ARBA00023075"/>
    </source>
</evidence>
<sequence>MVFILIGILLSFVSQSVATVILVMSSLSILLLSFEEFLVTKWFFVDYFSQQMVILLVWLFFVILISTVEKMKMKFFLMNSLVFICGLFFITKSVLLIFILFELSIFPILILVLGWGAQPERIQAGFFLLAYTLFCSCPLFLMVCYSQMNGKEFIIWSSTFLSTPFFTSTLFTVFLLLGFLSKIPIFLTHIWLPKAHVEATMQGSMFLAGILLKLGVFGLIRTLPLLEFMFNKALSFFMAVSIFGTVFAALIASSSDDVKMTIAYASVSHMNLVIFSIFTQKLLGKGSAIITSFSHGMSSSLLFFSVYLVYNITHSRSMLLNKGISGIFPILILVFFLSWALNLSIPPSMGFWGELLSVISSFSFFVESTFILGIYFLLSSFYSMFSFGVLTHSESSFLIKHCSGKCMDLLSSFLLVTPLVWWFSCNSLDLPGENPKKYLCIYWYKPSERTK</sequence>
<evidence type="ECO:0000256" key="2">
    <source>
        <dbReference type="ARBA" id="ARBA00004225"/>
    </source>
</evidence>
<dbReference type="InterPro" id="IPR003918">
    <property type="entry name" value="NADH_UbQ_OxRdtase"/>
</dbReference>
<feature type="transmembrane region" description="Helical" evidence="17">
    <location>
        <begin position="97"/>
        <end position="117"/>
    </location>
</feature>
<keyword evidence="6 17" id="KW-0813">Transport</keyword>
<evidence type="ECO:0000256" key="17">
    <source>
        <dbReference type="RuleBase" id="RU003297"/>
    </source>
</evidence>
<evidence type="ECO:0000256" key="14">
    <source>
        <dbReference type="ARBA" id="ARBA00023128"/>
    </source>
</evidence>
<geneLocation type="mitochondrion" evidence="19"/>
<comment type="similarity">
    <text evidence="3 17">Belongs to the complex I subunit 4 family.</text>
</comment>
<feature type="transmembrane region" description="Helical" evidence="17">
    <location>
        <begin position="262"/>
        <end position="283"/>
    </location>
</feature>
<feature type="domain" description="NADH:quinone oxidoreductase/Mrp antiporter transmembrane" evidence="18">
    <location>
        <begin position="92"/>
        <end position="364"/>
    </location>
</feature>
<reference evidence="19" key="1">
    <citation type="submission" date="2020-02" db="EMBL/GenBank/DDBJ databases">
        <title>Mitochondrial genomes of Columbicola feather lice are highly fragmented, indicating repeated evolution of minicircle-type genomes in parasitic lice.</title>
        <authorList>
            <person name="Sweet A."/>
            <person name="Johnson K."/>
            <person name="Cameron S."/>
        </authorList>
    </citation>
    <scope>NUCLEOTIDE SEQUENCE</scope>
    <source>
        <strain evidence="19">15-8</strain>
        <tissue evidence="19">Whole louse</tissue>
    </source>
</reference>
<evidence type="ECO:0000256" key="16">
    <source>
        <dbReference type="ARBA" id="ARBA00049551"/>
    </source>
</evidence>
<dbReference type="InterPro" id="IPR001750">
    <property type="entry name" value="ND/Mrp_TM"/>
</dbReference>
<evidence type="ECO:0000256" key="4">
    <source>
        <dbReference type="ARBA" id="ARBA00012944"/>
    </source>
</evidence>
<comment type="catalytic activity">
    <reaction evidence="16 17">
        <text>a ubiquinone + NADH + 5 H(+)(in) = a ubiquinol + NAD(+) + 4 H(+)(out)</text>
        <dbReference type="Rhea" id="RHEA:29091"/>
        <dbReference type="Rhea" id="RHEA-COMP:9565"/>
        <dbReference type="Rhea" id="RHEA-COMP:9566"/>
        <dbReference type="ChEBI" id="CHEBI:15378"/>
        <dbReference type="ChEBI" id="CHEBI:16389"/>
        <dbReference type="ChEBI" id="CHEBI:17976"/>
        <dbReference type="ChEBI" id="CHEBI:57540"/>
        <dbReference type="ChEBI" id="CHEBI:57945"/>
        <dbReference type="EC" id="7.1.1.2"/>
    </reaction>
</comment>
<feature type="transmembrane region" description="Helical" evidence="17">
    <location>
        <begin position="124"/>
        <end position="148"/>
    </location>
</feature>
<dbReference type="EMBL" id="MT094294">
    <property type="protein sequence ID" value="QIN90109.1"/>
    <property type="molecule type" value="Genomic_DNA"/>
</dbReference>
<evidence type="ECO:0000256" key="15">
    <source>
        <dbReference type="ARBA" id="ARBA00023136"/>
    </source>
</evidence>
<evidence type="ECO:0000256" key="5">
    <source>
        <dbReference type="ARBA" id="ARBA00021006"/>
    </source>
</evidence>
<feature type="transmembrane region" description="Helical" evidence="17">
    <location>
        <begin position="75"/>
        <end position="91"/>
    </location>
</feature>
<evidence type="ECO:0000259" key="18">
    <source>
        <dbReference type="Pfam" id="PF00361"/>
    </source>
</evidence>
<feature type="transmembrane region" description="Helical" evidence="17">
    <location>
        <begin position="168"/>
        <end position="192"/>
    </location>
</feature>
<dbReference type="GO" id="GO:0008137">
    <property type="term" value="F:NADH dehydrogenase (ubiquinone) activity"/>
    <property type="evidence" value="ECO:0007669"/>
    <property type="project" value="UniProtKB-UniRule"/>
</dbReference>
<evidence type="ECO:0000256" key="11">
    <source>
        <dbReference type="ARBA" id="ARBA00022989"/>
    </source>
</evidence>
<organism evidence="19">
    <name type="scientific">Columbicola passerinae</name>
    <dbReference type="NCBI Taxonomy" id="128994"/>
    <lineage>
        <taxon>Eukaryota</taxon>
        <taxon>Metazoa</taxon>
        <taxon>Ecdysozoa</taxon>
        <taxon>Arthropoda</taxon>
        <taxon>Hexapoda</taxon>
        <taxon>Insecta</taxon>
        <taxon>Pterygota</taxon>
        <taxon>Neoptera</taxon>
        <taxon>Paraneoptera</taxon>
        <taxon>Psocodea</taxon>
        <taxon>Troctomorpha</taxon>
        <taxon>Phthiraptera</taxon>
        <taxon>Ischnocera</taxon>
        <taxon>Philopteridae</taxon>
        <taxon>Columbicola</taxon>
    </lineage>
</organism>
<evidence type="ECO:0000256" key="10">
    <source>
        <dbReference type="ARBA" id="ARBA00022982"/>
    </source>
</evidence>
<feature type="transmembrane region" description="Helical" evidence="17">
    <location>
        <begin position="289"/>
        <end position="310"/>
    </location>
</feature>
<keyword evidence="7 17" id="KW-0679">Respiratory chain</keyword>
<evidence type="ECO:0000256" key="1">
    <source>
        <dbReference type="ARBA" id="ARBA00003257"/>
    </source>
</evidence>
<dbReference type="Pfam" id="PF00361">
    <property type="entry name" value="Proton_antipo_M"/>
    <property type="match status" value="1"/>
</dbReference>
<proteinExistence type="inferred from homology"/>
<evidence type="ECO:0000256" key="8">
    <source>
        <dbReference type="ARBA" id="ARBA00022692"/>
    </source>
</evidence>
<keyword evidence="9" id="KW-1278">Translocase</keyword>
<accession>A0A6G8QS12</accession>
<evidence type="ECO:0000256" key="12">
    <source>
        <dbReference type="ARBA" id="ARBA00023027"/>
    </source>
</evidence>
<feature type="transmembrane region" description="Helical" evidence="17">
    <location>
        <begin position="322"/>
        <end position="341"/>
    </location>
</feature>
<evidence type="ECO:0000256" key="9">
    <source>
        <dbReference type="ARBA" id="ARBA00022967"/>
    </source>
</evidence>
<dbReference type="GO" id="GO:0031966">
    <property type="term" value="C:mitochondrial membrane"/>
    <property type="evidence" value="ECO:0007669"/>
    <property type="project" value="UniProtKB-SubCell"/>
</dbReference>
<name>A0A6G8QS12_9NEOP</name>
<keyword evidence="10 17" id="KW-0249">Electron transport</keyword>
<protein>
    <recommendedName>
        <fullName evidence="5 17">NADH-ubiquinone oxidoreductase chain 4</fullName>
        <ecNumber evidence="4 17">7.1.1.2</ecNumber>
    </recommendedName>
</protein>
<dbReference type="PANTHER" id="PTHR43507:SF20">
    <property type="entry name" value="NADH-UBIQUINONE OXIDOREDUCTASE CHAIN 4"/>
    <property type="match status" value="1"/>
</dbReference>
<evidence type="ECO:0000256" key="3">
    <source>
        <dbReference type="ARBA" id="ARBA00009025"/>
    </source>
</evidence>
<evidence type="ECO:0000256" key="7">
    <source>
        <dbReference type="ARBA" id="ARBA00022660"/>
    </source>
</evidence>
<feature type="transmembrane region" description="Helical" evidence="17">
    <location>
        <begin position="361"/>
        <end position="385"/>
    </location>
</feature>
<keyword evidence="14 17" id="KW-0496">Mitochondrion</keyword>
<dbReference type="AlphaFoldDB" id="A0A6G8QS12"/>
<keyword evidence="8 17" id="KW-0812">Transmembrane</keyword>
<dbReference type="GO" id="GO:0048039">
    <property type="term" value="F:ubiquinone binding"/>
    <property type="evidence" value="ECO:0007669"/>
    <property type="project" value="TreeGrafter"/>
</dbReference>
<keyword evidence="13 17" id="KW-0830">Ubiquinone</keyword>
<dbReference type="PANTHER" id="PTHR43507">
    <property type="entry name" value="NADH-UBIQUINONE OXIDOREDUCTASE CHAIN 4"/>
    <property type="match status" value="1"/>
</dbReference>
<dbReference type="GO" id="GO:0042773">
    <property type="term" value="P:ATP synthesis coupled electron transport"/>
    <property type="evidence" value="ECO:0007669"/>
    <property type="project" value="InterPro"/>
</dbReference>
<comment type="subcellular location">
    <subcellularLocation>
        <location evidence="2 17">Mitochondrion membrane</location>
        <topology evidence="2 17">Multi-pass membrane protein</topology>
    </subcellularLocation>
</comment>
<feature type="transmembrane region" description="Helical" evidence="17">
    <location>
        <begin position="42"/>
        <end position="63"/>
    </location>
</feature>
<keyword evidence="11 17" id="KW-1133">Transmembrane helix</keyword>
<comment type="function">
    <text evidence="17">Core subunit of the mitochondrial membrane respiratory chain NADH dehydrogenase (Complex I) which catalyzes electron transfer from NADH through the respiratory chain, using ubiquinone as an electron acceptor. Essential for the catalytic activity and assembly of complex I.</text>
</comment>
<gene>
    <name evidence="19" type="primary">NAD4</name>
</gene>